<evidence type="ECO:0000313" key="1">
    <source>
        <dbReference type="EMBL" id="CAH0365450.1"/>
    </source>
</evidence>
<feature type="non-terminal residue" evidence="1">
    <location>
        <position position="157"/>
    </location>
</feature>
<dbReference type="EMBL" id="CAKKNE010000001">
    <property type="protein sequence ID" value="CAH0365450.1"/>
    <property type="molecule type" value="Genomic_DNA"/>
</dbReference>
<comment type="caution">
    <text evidence="1">The sequence shown here is derived from an EMBL/GenBank/DDBJ whole genome shotgun (WGS) entry which is preliminary data.</text>
</comment>
<evidence type="ECO:0000313" key="2">
    <source>
        <dbReference type="Proteomes" id="UP000789595"/>
    </source>
</evidence>
<dbReference type="AlphaFoldDB" id="A0A8J2S7K8"/>
<accession>A0A8J2S7K8</accession>
<gene>
    <name evidence="1" type="ORF">PECAL_1P18900</name>
</gene>
<name>A0A8J2S7K8_9STRA</name>
<protein>
    <submittedName>
        <fullName evidence="1">Uncharacterized protein</fullName>
    </submittedName>
</protein>
<dbReference type="Proteomes" id="UP000789595">
    <property type="component" value="Unassembled WGS sequence"/>
</dbReference>
<reference evidence="1" key="1">
    <citation type="submission" date="2021-11" db="EMBL/GenBank/DDBJ databases">
        <authorList>
            <consortium name="Genoscope - CEA"/>
            <person name="William W."/>
        </authorList>
    </citation>
    <scope>NUCLEOTIDE SEQUENCE</scope>
</reference>
<proteinExistence type="predicted"/>
<keyword evidence="2" id="KW-1185">Reference proteome</keyword>
<sequence length="157" mass="16843">MARATFTRKTRPKSSEPSMLYNASAASFSSSKVTKAKPRFASFVWPAKSLGMFTSFTSPNGTNAACNVSSVASSERPPTYSTLLSCWGGMVPLVRRRRARVIDAAKSSLGAPVVCSGVGRAALWWLALGRWTLRLASAHCFSLRARCTGELSMGKDA</sequence>
<organism evidence="1 2">
    <name type="scientific">Pelagomonas calceolata</name>
    <dbReference type="NCBI Taxonomy" id="35677"/>
    <lineage>
        <taxon>Eukaryota</taxon>
        <taxon>Sar</taxon>
        <taxon>Stramenopiles</taxon>
        <taxon>Ochrophyta</taxon>
        <taxon>Pelagophyceae</taxon>
        <taxon>Pelagomonadales</taxon>
        <taxon>Pelagomonadaceae</taxon>
        <taxon>Pelagomonas</taxon>
    </lineage>
</organism>